<dbReference type="Pfam" id="PF01037">
    <property type="entry name" value="AsnC_trans_reg"/>
    <property type="match status" value="1"/>
</dbReference>
<reference evidence="3" key="1">
    <citation type="submission" date="2023-03" db="EMBL/GenBank/DDBJ databases">
        <authorList>
            <person name="Shen W."/>
            <person name="Cai J."/>
        </authorList>
    </citation>
    <scope>NUCLEOTIDE SEQUENCE</scope>
    <source>
        <strain evidence="3">B646-2</strain>
    </source>
</reference>
<name>A0AAW8T5L8_9ENTE</name>
<keyword evidence="1" id="KW-0472">Membrane</keyword>
<dbReference type="InterPro" id="IPR011008">
    <property type="entry name" value="Dimeric_a/b-barrel"/>
</dbReference>
<proteinExistence type="predicted"/>
<accession>A0AAW8T5L8</accession>
<evidence type="ECO:0000313" key="3">
    <source>
        <dbReference type="EMBL" id="MDT2540184.1"/>
    </source>
</evidence>
<dbReference type="InterPro" id="IPR019887">
    <property type="entry name" value="Tscrpt_reg_AsnC/Lrp_C"/>
</dbReference>
<feature type="domain" description="Transcription regulator AsnC/Lrp ligand binding" evidence="2">
    <location>
        <begin position="9"/>
        <end position="65"/>
    </location>
</feature>
<dbReference type="Gene3D" id="3.30.70.920">
    <property type="match status" value="1"/>
</dbReference>
<keyword evidence="1" id="KW-0812">Transmembrane</keyword>
<evidence type="ECO:0000259" key="2">
    <source>
        <dbReference type="Pfam" id="PF01037"/>
    </source>
</evidence>
<evidence type="ECO:0000313" key="4">
    <source>
        <dbReference type="Proteomes" id="UP001249240"/>
    </source>
</evidence>
<feature type="transmembrane region" description="Helical" evidence="1">
    <location>
        <begin position="61"/>
        <end position="81"/>
    </location>
</feature>
<sequence>MIKSNQKSGFYTFIKAISSVLECDCIIGPYSMLIKMGFPSTESLDSFINDLSKFGRTNTQIVFSTLVSLMVYQFWNVYHALLLK</sequence>
<keyword evidence="1" id="KW-1133">Transmembrane helix</keyword>
<dbReference type="RefSeq" id="WP_192926193.1">
    <property type="nucleotide sequence ID" value="NZ_BAAAXM010000025.1"/>
</dbReference>
<dbReference type="EMBL" id="JARPXM010000029">
    <property type="protein sequence ID" value="MDT2540184.1"/>
    <property type="molecule type" value="Genomic_DNA"/>
</dbReference>
<evidence type="ECO:0000256" key="1">
    <source>
        <dbReference type="SAM" id="Phobius"/>
    </source>
</evidence>
<gene>
    <name evidence="3" type="ORF">P7D78_18940</name>
</gene>
<dbReference type="Proteomes" id="UP001249240">
    <property type="component" value="Unassembled WGS sequence"/>
</dbReference>
<comment type="caution">
    <text evidence="3">The sequence shown here is derived from an EMBL/GenBank/DDBJ whole genome shotgun (WGS) entry which is preliminary data.</text>
</comment>
<organism evidence="3 4">
    <name type="scientific">Enterococcus raffinosus</name>
    <dbReference type="NCBI Taxonomy" id="71452"/>
    <lineage>
        <taxon>Bacteria</taxon>
        <taxon>Bacillati</taxon>
        <taxon>Bacillota</taxon>
        <taxon>Bacilli</taxon>
        <taxon>Lactobacillales</taxon>
        <taxon>Enterococcaceae</taxon>
        <taxon>Enterococcus</taxon>
    </lineage>
</organism>
<dbReference type="AlphaFoldDB" id="A0AAW8T5L8"/>
<protein>
    <submittedName>
        <fullName evidence="3">Lrp/AsnC ligand binding domain-containing protein</fullName>
    </submittedName>
</protein>
<dbReference type="SUPFAM" id="SSF54909">
    <property type="entry name" value="Dimeric alpha+beta barrel"/>
    <property type="match status" value="1"/>
</dbReference>